<dbReference type="SMART" id="SM00181">
    <property type="entry name" value="EGF"/>
    <property type="match status" value="3"/>
</dbReference>
<dbReference type="SUPFAM" id="SSF57196">
    <property type="entry name" value="EGF/Laminin"/>
    <property type="match status" value="1"/>
</dbReference>
<dbReference type="Proteomes" id="UP000596742">
    <property type="component" value="Unassembled WGS sequence"/>
</dbReference>
<feature type="disulfide bond" evidence="4">
    <location>
        <begin position="177"/>
        <end position="194"/>
    </location>
</feature>
<dbReference type="Pfam" id="PF02140">
    <property type="entry name" value="SUEL_Lectin"/>
    <property type="match status" value="1"/>
</dbReference>
<evidence type="ECO:0000259" key="5">
    <source>
        <dbReference type="PROSITE" id="PS50026"/>
    </source>
</evidence>
<organism evidence="6 7">
    <name type="scientific">Mytilus galloprovincialis</name>
    <name type="common">Mediterranean mussel</name>
    <dbReference type="NCBI Taxonomy" id="29158"/>
    <lineage>
        <taxon>Eukaryota</taxon>
        <taxon>Metazoa</taxon>
        <taxon>Spiralia</taxon>
        <taxon>Lophotrochozoa</taxon>
        <taxon>Mollusca</taxon>
        <taxon>Bivalvia</taxon>
        <taxon>Autobranchia</taxon>
        <taxon>Pteriomorphia</taxon>
        <taxon>Mytilida</taxon>
        <taxon>Mytiloidea</taxon>
        <taxon>Mytilidae</taxon>
        <taxon>Mytilinae</taxon>
        <taxon>Mytilus</taxon>
    </lineage>
</organism>
<dbReference type="InterPro" id="IPR051022">
    <property type="entry name" value="Notch_Cell-Fate_Det"/>
</dbReference>
<dbReference type="AlphaFoldDB" id="A0A8B6CLU3"/>
<feature type="domain" description="EGF-like" evidence="5">
    <location>
        <begin position="207"/>
        <end position="244"/>
    </location>
</feature>
<proteinExistence type="predicted"/>
<feature type="disulfide bond" evidence="4">
    <location>
        <begin position="234"/>
        <end position="243"/>
    </location>
</feature>
<comment type="caution">
    <text evidence="4">Lacks conserved residue(s) required for the propagation of feature annotation.</text>
</comment>
<sequence length="326" mass="36308">MMKLQAFLVCVFIIGINCTTRNFLKRVKRASPRNQIEIGQTSGRKQFNQNDAFHADCGEGKILNVLEADYRTPGNGNSECGDEASMAKVKEECNGKNRCQFTVNDDFFDSTCPSNKQEKLWIEYRCENNPCDCFYCAHDGECKIQEKLDGYFEAQCDCAQSWNGVHCDANACEGHECPDNSVCTIDPNSGAPKCCCDEGFTGPMCTEVDACTNNPCEGEGQCIEERPGQAKCVCGEGTAGELCERAPKFWTSATELLTGDEMPVFIRTGEKFTLTVVNTPENNADRECVGMVRTASNVWQFRTNNCVRSNRTMCVKNRIHVNHQNN</sequence>
<gene>
    <name evidence="6" type="ORF">MGAL_10B089325</name>
</gene>
<evidence type="ECO:0000256" key="3">
    <source>
        <dbReference type="ARBA" id="ARBA00023157"/>
    </source>
</evidence>
<feature type="domain" description="EGF-like" evidence="5">
    <location>
        <begin position="168"/>
        <end position="206"/>
    </location>
</feature>
<evidence type="ECO:0000256" key="1">
    <source>
        <dbReference type="ARBA" id="ARBA00022536"/>
    </source>
</evidence>
<dbReference type="InterPro" id="IPR000922">
    <property type="entry name" value="Lectin_gal-bd_dom"/>
</dbReference>
<feature type="disulfide bond" evidence="4">
    <location>
        <begin position="196"/>
        <end position="205"/>
    </location>
</feature>
<dbReference type="GO" id="GO:0030246">
    <property type="term" value="F:carbohydrate binding"/>
    <property type="evidence" value="ECO:0007669"/>
    <property type="project" value="InterPro"/>
</dbReference>
<keyword evidence="7" id="KW-1185">Reference proteome</keyword>
<name>A0A8B6CLU3_MYTGA</name>
<dbReference type="OrthoDB" id="6052841at2759"/>
<dbReference type="InterPro" id="IPR000742">
    <property type="entry name" value="EGF"/>
</dbReference>
<dbReference type="EMBL" id="UYJE01001939">
    <property type="protein sequence ID" value="VDI06453.1"/>
    <property type="molecule type" value="Genomic_DNA"/>
</dbReference>
<dbReference type="PROSITE" id="PS01186">
    <property type="entry name" value="EGF_2"/>
    <property type="match status" value="1"/>
</dbReference>
<protein>
    <recommendedName>
        <fullName evidence="5">EGF-like domain-containing protein</fullName>
    </recommendedName>
</protein>
<dbReference type="Gene3D" id="2.10.25.10">
    <property type="entry name" value="Laminin"/>
    <property type="match status" value="1"/>
</dbReference>
<dbReference type="PROSITE" id="PS00022">
    <property type="entry name" value="EGF_1"/>
    <property type="match status" value="2"/>
</dbReference>
<dbReference type="Gene3D" id="2.60.120.740">
    <property type="match status" value="1"/>
</dbReference>
<keyword evidence="3 4" id="KW-1015">Disulfide bond</keyword>
<dbReference type="InterPro" id="IPR043159">
    <property type="entry name" value="Lectin_gal-bd_sf"/>
</dbReference>
<evidence type="ECO:0000256" key="4">
    <source>
        <dbReference type="PROSITE-ProRule" id="PRU00076"/>
    </source>
</evidence>
<dbReference type="PANTHER" id="PTHR24049">
    <property type="entry name" value="CRUMBS FAMILY MEMBER"/>
    <property type="match status" value="1"/>
</dbReference>
<dbReference type="CDD" id="cd22823">
    <property type="entry name" value="Gal_Rha_Lectin"/>
    <property type="match status" value="1"/>
</dbReference>
<keyword evidence="1 4" id="KW-0245">EGF-like domain</keyword>
<evidence type="ECO:0000256" key="2">
    <source>
        <dbReference type="ARBA" id="ARBA00022737"/>
    </source>
</evidence>
<comment type="caution">
    <text evidence="6">The sequence shown here is derived from an EMBL/GenBank/DDBJ whole genome shotgun (WGS) entry which is preliminary data.</text>
</comment>
<evidence type="ECO:0000313" key="7">
    <source>
        <dbReference type="Proteomes" id="UP000596742"/>
    </source>
</evidence>
<dbReference type="PROSITE" id="PS50026">
    <property type="entry name" value="EGF_3"/>
    <property type="match status" value="2"/>
</dbReference>
<accession>A0A8B6CLU3</accession>
<keyword evidence="2" id="KW-0677">Repeat</keyword>
<evidence type="ECO:0000313" key="6">
    <source>
        <dbReference type="EMBL" id="VDI06453.1"/>
    </source>
</evidence>
<reference evidence="6" key="1">
    <citation type="submission" date="2018-11" db="EMBL/GenBank/DDBJ databases">
        <authorList>
            <person name="Alioto T."/>
            <person name="Alioto T."/>
        </authorList>
    </citation>
    <scope>NUCLEOTIDE SEQUENCE</scope>
</reference>